<accession>A0A5P1EUS0</accession>
<proteinExistence type="predicted"/>
<name>A0A5P1EUS0_ASPOF</name>
<dbReference type="AlphaFoldDB" id="A0A5P1EUS0"/>
<evidence type="ECO:0000313" key="1">
    <source>
        <dbReference type="EMBL" id="ONK69323.1"/>
    </source>
</evidence>
<organism evidence="1 2">
    <name type="scientific">Asparagus officinalis</name>
    <name type="common">Garden asparagus</name>
    <dbReference type="NCBI Taxonomy" id="4686"/>
    <lineage>
        <taxon>Eukaryota</taxon>
        <taxon>Viridiplantae</taxon>
        <taxon>Streptophyta</taxon>
        <taxon>Embryophyta</taxon>
        <taxon>Tracheophyta</taxon>
        <taxon>Spermatophyta</taxon>
        <taxon>Magnoliopsida</taxon>
        <taxon>Liliopsida</taxon>
        <taxon>Asparagales</taxon>
        <taxon>Asparagaceae</taxon>
        <taxon>Asparagoideae</taxon>
        <taxon>Asparagus</taxon>
    </lineage>
</organism>
<keyword evidence="2" id="KW-1185">Reference proteome</keyword>
<evidence type="ECO:0000313" key="2">
    <source>
        <dbReference type="Proteomes" id="UP000243459"/>
    </source>
</evidence>
<dbReference type="Gramene" id="ONK69323">
    <property type="protein sequence ID" value="ONK69323"/>
    <property type="gene ID" value="A4U43_C05F21650"/>
</dbReference>
<dbReference type="Proteomes" id="UP000243459">
    <property type="component" value="Chromosome 5"/>
</dbReference>
<dbReference type="PANTHER" id="PTHR35420:SF1">
    <property type="entry name" value="OS09G0480532 PROTEIN"/>
    <property type="match status" value="1"/>
</dbReference>
<reference evidence="2" key="1">
    <citation type="journal article" date="2017" name="Nat. Commun.">
        <title>The asparagus genome sheds light on the origin and evolution of a young Y chromosome.</title>
        <authorList>
            <person name="Harkess A."/>
            <person name="Zhou J."/>
            <person name="Xu C."/>
            <person name="Bowers J.E."/>
            <person name="Van der Hulst R."/>
            <person name="Ayyampalayam S."/>
            <person name="Mercati F."/>
            <person name="Riccardi P."/>
            <person name="McKain M.R."/>
            <person name="Kakrana A."/>
            <person name="Tang H."/>
            <person name="Ray J."/>
            <person name="Groenendijk J."/>
            <person name="Arikit S."/>
            <person name="Mathioni S.M."/>
            <person name="Nakano M."/>
            <person name="Shan H."/>
            <person name="Telgmann-Rauber A."/>
            <person name="Kanno A."/>
            <person name="Yue Z."/>
            <person name="Chen H."/>
            <person name="Li W."/>
            <person name="Chen Y."/>
            <person name="Xu X."/>
            <person name="Zhang Y."/>
            <person name="Luo S."/>
            <person name="Chen H."/>
            <person name="Gao J."/>
            <person name="Mao Z."/>
            <person name="Pires J.C."/>
            <person name="Luo M."/>
            <person name="Kudrna D."/>
            <person name="Wing R.A."/>
            <person name="Meyers B.C."/>
            <person name="Yi K."/>
            <person name="Kong H."/>
            <person name="Lavrijsen P."/>
            <person name="Sunseri F."/>
            <person name="Falavigna A."/>
            <person name="Ye Y."/>
            <person name="Leebens-Mack J.H."/>
            <person name="Chen G."/>
        </authorList>
    </citation>
    <scope>NUCLEOTIDE SEQUENCE [LARGE SCALE GENOMIC DNA]</scope>
    <source>
        <strain evidence="2">cv. DH0086</strain>
    </source>
</reference>
<dbReference type="PANTHER" id="PTHR35420">
    <property type="entry name" value="OS02G0198500 PROTEIN"/>
    <property type="match status" value="1"/>
</dbReference>
<gene>
    <name evidence="1" type="ORF">A4U43_C05F21650</name>
</gene>
<dbReference type="EMBL" id="CM007385">
    <property type="protein sequence ID" value="ONK69323.1"/>
    <property type="molecule type" value="Genomic_DNA"/>
</dbReference>
<sequence>MSRILNSTLVFNKEGWLLLLCLLALSLLAISLVVFVCGDDLNPHKSRQLCNDHKKSCGNVYGVKKKLGSSGLKASTVCTMKASTVCTTNRGNVGVNKKSGSSSSSSSSTMYTMKSATFVAAFSLRNSSEGGYSGCNCGGGGASGSNCGGGGGASGSNCCGGGASYC</sequence>
<protein>
    <submittedName>
        <fullName evidence="1">Uncharacterized protein</fullName>
    </submittedName>
</protein>